<evidence type="ECO:0000313" key="1">
    <source>
        <dbReference type="EMBL" id="QEN07989.1"/>
    </source>
</evidence>
<proteinExistence type="predicted"/>
<accession>A0A5C1QLA0</accession>
<gene>
    <name evidence="1" type="ORF">EXM22_08335</name>
</gene>
<sequence length="267" mass="30783">MDLTILDSVEDLVKRVEEETGKPVLWVQAPGMNSMVEIKPAGKEDKGHIFYISEFFKDPEGQHLIACKCYQILRMFREEAEKRLIPSSGKEHFNNARMRLALDAEGRPDLSRALNEDEIVRAWIYGVVNQLISQPADIYIQKAIFEEIPELEEPRRIVLERQFLDFMAAQKEEVRIYSPKTIYDASLIMNSVYLNLLDKLAGTDFLSRTGVLPQSRKIARLLKATLEITSDSPESDRQITDLWADFLSIRDWYEWISPDSEEIVSGL</sequence>
<dbReference type="AlphaFoldDB" id="A0A5C1QLA0"/>
<protein>
    <submittedName>
        <fullName evidence="1">Uncharacterized protein</fullName>
    </submittedName>
</protein>
<dbReference type="KEGG" id="ock:EXM22_08335"/>
<reference evidence="1 2" key="1">
    <citation type="submission" date="2019-02" db="EMBL/GenBank/DDBJ databases">
        <title>Complete Genome Sequence and Methylome Analysis of free living Spirochaetas.</title>
        <authorList>
            <person name="Fomenkov A."/>
            <person name="Dubinina G."/>
            <person name="Leshcheva N."/>
            <person name="Mikheeva N."/>
            <person name="Grabovich M."/>
            <person name="Vincze T."/>
            <person name="Roberts R.J."/>
        </authorList>
    </citation>
    <scope>NUCLEOTIDE SEQUENCE [LARGE SCALE GENOMIC DNA]</scope>
    <source>
        <strain evidence="1 2">K2</strain>
    </source>
</reference>
<evidence type="ECO:0000313" key="2">
    <source>
        <dbReference type="Proteomes" id="UP000324209"/>
    </source>
</evidence>
<dbReference type="Proteomes" id="UP000324209">
    <property type="component" value="Chromosome"/>
</dbReference>
<dbReference type="OrthoDB" id="369086at2"/>
<dbReference type="RefSeq" id="WP_149486069.1">
    <property type="nucleotide sequence ID" value="NZ_CP036150.1"/>
</dbReference>
<keyword evidence="2" id="KW-1185">Reference proteome</keyword>
<dbReference type="EMBL" id="CP036150">
    <property type="protein sequence ID" value="QEN07989.1"/>
    <property type="molecule type" value="Genomic_DNA"/>
</dbReference>
<organism evidence="1 2">
    <name type="scientific">Oceanispirochaeta crateris</name>
    <dbReference type="NCBI Taxonomy" id="2518645"/>
    <lineage>
        <taxon>Bacteria</taxon>
        <taxon>Pseudomonadati</taxon>
        <taxon>Spirochaetota</taxon>
        <taxon>Spirochaetia</taxon>
        <taxon>Spirochaetales</taxon>
        <taxon>Spirochaetaceae</taxon>
        <taxon>Oceanispirochaeta</taxon>
    </lineage>
</organism>
<name>A0A5C1QLA0_9SPIO</name>